<dbReference type="CDD" id="cd06587">
    <property type="entry name" value="VOC"/>
    <property type="match status" value="1"/>
</dbReference>
<protein>
    <submittedName>
        <fullName evidence="2">VOC family protein</fullName>
    </submittedName>
</protein>
<evidence type="ECO:0000259" key="1">
    <source>
        <dbReference type="Pfam" id="PF18029"/>
    </source>
</evidence>
<name>A0ABZ1WBK8_9ACTN</name>
<feature type="domain" description="Glyoxalase-like" evidence="1">
    <location>
        <begin position="8"/>
        <end position="120"/>
    </location>
</feature>
<dbReference type="PANTHER" id="PTHR35908">
    <property type="entry name" value="HYPOTHETICAL FUSION PROTEIN"/>
    <property type="match status" value="1"/>
</dbReference>
<dbReference type="PANTHER" id="PTHR35908:SF1">
    <property type="entry name" value="CONSERVED PROTEIN"/>
    <property type="match status" value="1"/>
</dbReference>
<evidence type="ECO:0000313" key="3">
    <source>
        <dbReference type="Proteomes" id="UP001432014"/>
    </source>
</evidence>
<sequence length="128" mass="13930">MIGKLQCIVLDCHYPAALARFYAALLGGEVDRPDPRWSLDEDWSTLHTEGGPVVAFQRVQDFHPPQWPDPAHPQQIHLDIEVADIEAAERAVIAHGGAPLKAYEGWRVYADPAGHPFCLIGGTAGTPG</sequence>
<dbReference type="Proteomes" id="UP001432014">
    <property type="component" value="Chromosome"/>
</dbReference>
<dbReference type="InterPro" id="IPR029068">
    <property type="entry name" value="Glyas_Bleomycin-R_OHBP_Dase"/>
</dbReference>
<keyword evidence="3" id="KW-1185">Reference proteome</keyword>
<accession>A0ABZ1WBK8</accession>
<dbReference type="SUPFAM" id="SSF54593">
    <property type="entry name" value="Glyoxalase/Bleomycin resistance protein/Dihydroxybiphenyl dioxygenase"/>
    <property type="match status" value="1"/>
</dbReference>
<dbReference type="Gene3D" id="3.10.180.10">
    <property type="entry name" value="2,3-Dihydroxybiphenyl 1,2-Dioxygenase, domain 1"/>
    <property type="match status" value="1"/>
</dbReference>
<proteinExistence type="predicted"/>
<evidence type="ECO:0000313" key="2">
    <source>
        <dbReference type="EMBL" id="WUS58236.1"/>
    </source>
</evidence>
<dbReference type="RefSeq" id="WP_329495688.1">
    <property type="nucleotide sequence ID" value="NZ_CP108460.1"/>
</dbReference>
<gene>
    <name evidence="2" type="ORF">OG469_23600</name>
</gene>
<dbReference type="EMBL" id="CP108482">
    <property type="protein sequence ID" value="WUS58236.1"/>
    <property type="molecule type" value="Genomic_DNA"/>
</dbReference>
<dbReference type="InterPro" id="IPR041581">
    <property type="entry name" value="Glyoxalase_6"/>
</dbReference>
<dbReference type="Pfam" id="PF18029">
    <property type="entry name" value="Glyoxalase_6"/>
    <property type="match status" value="1"/>
</dbReference>
<organism evidence="2 3">
    <name type="scientific">Kitasatospora herbaricolor</name>
    <dbReference type="NCBI Taxonomy" id="68217"/>
    <lineage>
        <taxon>Bacteria</taxon>
        <taxon>Bacillati</taxon>
        <taxon>Actinomycetota</taxon>
        <taxon>Actinomycetes</taxon>
        <taxon>Kitasatosporales</taxon>
        <taxon>Streptomycetaceae</taxon>
        <taxon>Kitasatospora</taxon>
    </lineage>
</organism>
<reference evidence="2 3" key="1">
    <citation type="submission" date="2022-10" db="EMBL/GenBank/DDBJ databases">
        <title>The complete genomes of actinobacterial strains from the NBC collection.</title>
        <authorList>
            <person name="Joergensen T.S."/>
            <person name="Alvarez Arevalo M."/>
            <person name="Sterndorff E.B."/>
            <person name="Faurdal D."/>
            <person name="Vuksanovic O."/>
            <person name="Mourched A.-S."/>
            <person name="Charusanti P."/>
            <person name="Shaw S."/>
            <person name="Blin K."/>
            <person name="Weber T."/>
        </authorList>
    </citation>
    <scope>NUCLEOTIDE SEQUENCE [LARGE SCALE GENOMIC DNA]</scope>
    <source>
        <strain evidence="2 3">NBC_01247</strain>
    </source>
</reference>